<protein>
    <submittedName>
        <fullName evidence="2 4">Uncharacterized protein</fullName>
    </submittedName>
</protein>
<keyword evidence="3" id="KW-1185">Reference proteome</keyword>
<evidence type="ECO:0000256" key="1">
    <source>
        <dbReference type="SAM" id="MobiDB-lite"/>
    </source>
</evidence>
<proteinExistence type="predicted"/>
<evidence type="ECO:0000313" key="3">
    <source>
        <dbReference type="Proteomes" id="UP000275846"/>
    </source>
</evidence>
<gene>
    <name evidence="2" type="ORF">SSLN_LOCUS14444</name>
</gene>
<reference evidence="4" key="1">
    <citation type="submission" date="2016-06" db="UniProtKB">
        <authorList>
            <consortium name="WormBaseParasite"/>
        </authorList>
    </citation>
    <scope>IDENTIFICATION</scope>
</reference>
<dbReference type="EMBL" id="UYSU01038979">
    <property type="protein sequence ID" value="VDM00830.1"/>
    <property type="molecule type" value="Genomic_DNA"/>
</dbReference>
<accession>A0A183TD96</accession>
<feature type="region of interest" description="Disordered" evidence="1">
    <location>
        <begin position="222"/>
        <end position="249"/>
    </location>
</feature>
<evidence type="ECO:0000313" key="2">
    <source>
        <dbReference type="EMBL" id="VDM00830.1"/>
    </source>
</evidence>
<dbReference type="WBParaSite" id="SSLN_0001499101-mRNA-1">
    <property type="protein sequence ID" value="SSLN_0001499101-mRNA-1"/>
    <property type="gene ID" value="SSLN_0001499101"/>
</dbReference>
<organism evidence="4">
    <name type="scientific">Schistocephalus solidus</name>
    <name type="common">Tapeworm</name>
    <dbReference type="NCBI Taxonomy" id="70667"/>
    <lineage>
        <taxon>Eukaryota</taxon>
        <taxon>Metazoa</taxon>
        <taxon>Spiralia</taxon>
        <taxon>Lophotrochozoa</taxon>
        <taxon>Platyhelminthes</taxon>
        <taxon>Cestoda</taxon>
        <taxon>Eucestoda</taxon>
        <taxon>Diphyllobothriidea</taxon>
        <taxon>Diphyllobothriidae</taxon>
        <taxon>Schistocephalus</taxon>
    </lineage>
</organism>
<sequence>MSDLPHGLVGSNDNGLLCPRTYAEHRLILTNTFWFPMQQKSTKVHSWSRHWHSWDYVLVWRLDQQDRLVTKAMPRADGWTDHRPAKSKLRLCLQQRGRLQGQRTPGKLNTVLLNVPTRYPLFSKELANSLANFPVTDEDAAVENGWCQLRDTVQSTALDVLGRAHRQNQDWFNDNDAAIHTVAREEPGFQSLHQTPYHCKQDGLHPNLQHYTAMAAEMKTPEWPAKPGRSKSMWTATNGKHSSPPPRQPLFSVLKELSCSPRRYKF</sequence>
<reference evidence="2 3" key="2">
    <citation type="submission" date="2018-11" db="EMBL/GenBank/DDBJ databases">
        <authorList>
            <consortium name="Pathogen Informatics"/>
        </authorList>
    </citation>
    <scope>NUCLEOTIDE SEQUENCE [LARGE SCALE GENOMIC DNA]</scope>
    <source>
        <strain evidence="2 3">NST_G2</strain>
    </source>
</reference>
<dbReference type="Proteomes" id="UP000275846">
    <property type="component" value="Unassembled WGS sequence"/>
</dbReference>
<evidence type="ECO:0000313" key="4">
    <source>
        <dbReference type="WBParaSite" id="SSLN_0001499101-mRNA-1"/>
    </source>
</evidence>
<name>A0A183TD96_SCHSO</name>
<feature type="compositionally biased region" description="Polar residues" evidence="1">
    <location>
        <begin position="232"/>
        <end position="241"/>
    </location>
</feature>
<dbReference type="AlphaFoldDB" id="A0A183TD96"/>